<keyword evidence="4" id="KW-1185">Reference proteome</keyword>
<reference evidence="3 4" key="1">
    <citation type="submission" date="2015-01" db="EMBL/GenBank/DDBJ databases">
        <title>The Genome Sequence of Cladophialophora immunda CBS83496.</title>
        <authorList>
            <consortium name="The Broad Institute Genomics Platform"/>
            <person name="Cuomo C."/>
            <person name="de Hoog S."/>
            <person name="Gorbushina A."/>
            <person name="Stielow B."/>
            <person name="Teixiera M."/>
            <person name="Abouelleil A."/>
            <person name="Chapman S.B."/>
            <person name="Priest M."/>
            <person name="Young S.K."/>
            <person name="Wortman J."/>
            <person name="Nusbaum C."/>
            <person name="Birren B."/>
        </authorList>
    </citation>
    <scope>NUCLEOTIDE SEQUENCE [LARGE SCALE GENOMIC DNA]</scope>
    <source>
        <strain evidence="3 4">CBS 83496</strain>
    </source>
</reference>
<evidence type="ECO:0000256" key="1">
    <source>
        <dbReference type="SAM" id="MobiDB-lite"/>
    </source>
</evidence>
<dbReference type="AlphaFoldDB" id="A0A0D2BV15"/>
<dbReference type="HOGENOM" id="CLU_2197037_0_0_1"/>
<feature type="compositionally biased region" description="Basic and acidic residues" evidence="1">
    <location>
        <begin position="65"/>
        <end position="75"/>
    </location>
</feature>
<dbReference type="OrthoDB" id="10491286at2759"/>
<keyword evidence="2" id="KW-1133">Transmembrane helix</keyword>
<keyword evidence="2" id="KW-0812">Transmembrane</keyword>
<evidence type="ECO:0000313" key="3">
    <source>
        <dbReference type="EMBL" id="KIW22270.1"/>
    </source>
</evidence>
<name>A0A0D2BV15_9EURO</name>
<evidence type="ECO:0000313" key="4">
    <source>
        <dbReference type="Proteomes" id="UP000054466"/>
    </source>
</evidence>
<sequence>MHISLNKRDFSSNDAGFNLSTTGITSICIIVVLFISVTGCLCLLNTPRKRQERLDRLRRSQHAVRTADNRPTRDRLRSHRPSGWDAQRLSNTQIKFPAQAYVVGKAVEPFEPPPAYQA</sequence>
<dbReference type="GeneID" id="27351367"/>
<feature type="transmembrane region" description="Helical" evidence="2">
    <location>
        <begin position="20"/>
        <end position="44"/>
    </location>
</feature>
<feature type="region of interest" description="Disordered" evidence="1">
    <location>
        <begin position="55"/>
        <end position="83"/>
    </location>
</feature>
<gene>
    <name evidence="3" type="ORF">PV07_12173</name>
</gene>
<proteinExistence type="predicted"/>
<dbReference type="EMBL" id="KN847047">
    <property type="protein sequence ID" value="KIW22270.1"/>
    <property type="molecule type" value="Genomic_DNA"/>
</dbReference>
<keyword evidence="2" id="KW-0472">Membrane</keyword>
<organism evidence="3 4">
    <name type="scientific">Cladophialophora immunda</name>
    <dbReference type="NCBI Taxonomy" id="569365"/>
    <lineage>
        <taxon>Eukaryota</taxon>
        <taxon>Fungi</taxon>
        <taxon>Dikarya</taxon>
        <taxon>Ascomycota</taxon>
        <taxon>Pezizomycotina</taxon>
        <taxon>Eurotiomycetes</taxon>
        <taxon>Chaetothyriomycetidae</taxon>
        <taxon>Chaetothyriales</taxon>
        <taxon>Herpotrichiellaceae</taxon>
        <taxon>Cladophialophora</taxon>
    </lineage>
</organism>
<protein>
    <submittedName>
        <fullName evidence="3">Uncharacterized protein</fullName>
    </submittedName>
</protein>
<dbReference type="VEuPathDB" id="FungiDB:PV07_12173"/>
<evidence type="ECO:0000256" key="2">
    <source>
        <dbReference type="SAM" id="Phobius"/>
    </source>
</evidence>
<accession>A0A0D2BV15</accession>
<dbReference type="Proteomes" id="UP000054466">
    <property type="component" value="Unassembled WGS sequence"/>
</dbReference>
<dbReference type="RefSeq" id="XP_016242486.1">
    <property type="nucleotide sequence ID" value="XM_016399674.1"/>
</dbReference>